<gene>
    <name evidence="1" type="ORF">I3517_04440</name>
</gene>
<reference evidence="1 2" key="1">
    <citation type="submission" date="2020-12" db="EMBL/GenBank/DDBJ databases">
        <title>Draft genome sequence of furan degrading bacterial strain FUR100.</title>
        <authorList>
            <person name="Woiski C."/>
        </authorList>
    </citation>
    <scope>NUCLEOTIDE SEQUENCE [LARGE SCALE GENOMIC DNA]</scope>
    <source>
        <strain evidence="1 2">FUR100</strain>
    </source>
</reference>
<evidence type="ECO:0000313" key="1">
    <source>
        <dbReference type="EMBL" id="MBH5141862.1"/>
    </source>
</evidence>
<name>A0A8I0ZSP5_RHOER</name>
<dbReference type="AlphaFoldDB" id="A0A8I0ZSP5"/>
<dbReference type="EMBL" id="JAECSB010000022">
    <property type="protein sequence ID" value="MBH5141862.1"/>
    <property type="molecule type" value="Genomic_DNA"/>
</dbReference>
<dbReference type="RefSeq" id="WP_197940557.1">
    <property type="nucleotide sequence ID" value="NZ_JAECSB010000022.1"/>
</dbReference>
<proteinExistence type="predicted"/>
<dbReference type="CDD" id="cd11586">
    <property type="entry name" value="VbhA_like"/>
    <property type="match status" value="1"/>
</dbReference>
<evidence type="ECO:0000313" key="2">
    <source>
        <dbReference type="Proteomes" id="UP000627573"/>
    </source>
</evidence>
<dbReference type="InterPro" id="IPR033788">
    <property type="entry name" value="VbhA-like"/>
</dbReference>
<comment type="caution">
    <text evidence="1">The sequence shown here is derived from an EMBL/GenBank/DDBJ whole genome shotgun (WGS) entry which is preliminary data.</text>
</comment>
<sequence>MSIASNSQPRLTEAQIDRAIAAATAGHRMAGMEPSAADIAIGRRQLRGEITGDEAVELALAAALNERNECKEQCL</sequence>
<protein>
    <submittedName>
        <fullName evidence="1">Antitoxin VbhA family protein</fullName>
    </submittedName>
</protein>
<dbReference type="Proteomes" id="UP000627573">
    <property type="component" value="Unassembled WGS sequence"/>
</dbReference>
<accession>A0A8I0ZSP5</accession>
<organism evidence="1 2">
    <name type="scientific">Rhodococcus erythropolis</name>
    <name type="common">Arthrobacter picolinophilus</name>
    <dbReference type="NCBI Taxonomy" id="1833"/>
    <lineage>
        <taxon>Bacteria</taxon>
        <taxon>Bacillati</taxon>
        <taxon>Actinomycetota</taxon>
        <taxon>Actinomycetes</taxon>
        <taxon>Mycobacteriales</taxon>
        <taxon>Nocardiaceae</taxon>
        <taxon>Rhodococcus</taxon>
        <taxon>Rhodococcus erythropolis group</taxon>
    </lineage>
</organism>
<keyword evidence="2" id="KW-1185">Reference proteome</keyword>